<feature type="transmembrane region" description="Helical" evidence="6">
    <location>
        <begin position="360"/>
        <end position="381"/>
    </location>
</feature>
<dbReference type="PANTHER" id="PTHR43124">
    <property type="entry name" value="PURINE EFFLUX PUMP PBUE"/>
    <property type="match status" value="1"/>
</dbReference>
<feature type="transmembrane region" description="Helical" evidence="6">
    <location>
        <begin position="393"/>
        <end position="414"/>
    </location>
</feature>
<feature type="domain" description="Major facilitator superfamily (MFS) profile" evidence="7">
    <location>
        <begin position="28"/>
        <end position="420"/>
    </location>
</feature>
<evidence type="ECO:0000256" key="3">
    <source>
        <dbReference type="ARBA" id="ARBA00022692"/>
    </source>
</evidence>
<evidence type="ECO:0000256" key="6">
    <source>
        <dbReference type="SAM" id="Phobius"/>
    </source>
</evidence>
<proteinExistence type="predicted"/>
<dbReference type="Pfam" id="PF07690">
    <property type="entry name" value="MFS_1"/>
    <property type="match status" value="1"/>
</dbReference>
<dbReference type="EMBL" id="EU686636">
    <property type="protein sequence ID" value="ACF09909.1"/>
    <property type="molecule type" value="Genomic_DNA"/>
</dbReference>
<keyword evidence="5 6" id="KW-0472">Membrane</keyword>
<dbReference type="InterPro" id="IPR036259">
    <property type="entry name" value="MFS_trans_sf"/>
</dbReference>
<evidence type="ECO:0000256" key="4">
    <source>
        <dbReference type="ARBA" id="ARBA00022989"/>
    </source>
</evidence>
<keyword evidence="2" id="KW-1003">Cell membrane</keyword>
<feature type="transmembrane region" description="Helical" evidence="6">
    <location>
        <begin position="154"/>
        <end position="172"/>
    </location>
</feature>
<dbReference type="InterPro" id="IPR011701">
    <property type="entry name" value="MFS"/>
</dbReference>
<feature type="transmembrane region" description="Helical" evidence="6">
    <location>
        <begin position="299"/>
        <end position="316"/>
    </location>
</feature>
<feature type="transmembrane region" description="Helical" evidence="6">
    <location>
        <begin position="267"/>
        <end position="287"/>
    </location>
</feature>
<feature type="transmembrane region" description="Helical" evidence="6">
    <location>
        <begin position="229"/>
        <end position="255"/>
    </location>
</feature>
<feature type="transmembrane region" description="Helical" evidence="6">
    <location>
        <begin position="26"/>
        <end position="46"/>
    </location>
</feature>
<reference evidence="8" key="2">
    <citation type="submission" date="2008-08" db="EMBL/GenBank/DDBJ databases">
        <authorList>
            <person name="Martin-Cuadrado A.-B."/>
            <person name="Rodriguez-Valera F."/>
            <person name="Moreira D."/>
            <person name="Alba J.-C."/>
            <person name="Ivars-Martinez E."/>
            <person name="Henn M.R."/>
            <person name="Talla E."/>
            <person name="Lopez-Garcia P."/>
        </authorList>
    </citation>
    <scope>NUCLEOTIDE SEQUENCE</scope>
</reference>
<dbReference type="PANTHER" id="PTHR43124:SF3">
    <property type="entry name" value="CHLORAMPHENICOL EFFLUX PUMP RV0191"/>
    <property type="match status" value="1"/>
</dbReference>
<evidence type="ECO:0000259" key="7">
    <source>
        <dbReference type="PROSITE" id="PS50850"/>
    </source>
</evidence>
<feature type="transmembrane region" description="Helical" evidence="6">
    <location>
        <begin position="184"/>
        <end position="203"/>
    </location>
</feature>
<reference evidence="8" key="1">
    <citation type="journal article" date="2008" name="ISME J.">
        <title>Hindsight in the relative abundance, metabolic potential and genome dynamics of uncultivated marine archaea from comparative metagenomic analyses of bathypelagic plankton of different oceanic regions.</title>
        <authorList>
            <person name="Martin-Cuadrado A.B."/>
            <person name="Rodriguez-Valera F."/>
            <person name="Moreira D."/>
            <person name="Alba J.C."/>
            <person name="Ivars-Martinez E."/>
            <person name="Henn M.R."/>
            <person name="Talla E."/>
            <person name="Lopez-Garcia P."/>
        </authorList>
    </citation>
    <scope>NUCLEOTIDE SEQUENCE</scope>
</reference>
<evidence type="ECO:0000313" key="8">
    <source>
        <dbReference type="EMBL" id="ACF09909.1"/>
    </source>
</evidence>
<dbReference type="Gene3D" id="1.20.1250.20">
    <property type="entry name" value="MFS general substrate transporter like domains"/>
    <property type="match status" value="1"/>
</dbReference>
<feature type="transmembrane region" description="Helical" evidence="6">
    <location>
        <begin position="119"/>
        <end position="142"/>
    </location>
</feature>
<sequence>MRGERVRQTSRAGWSVGRMPHVSSPLALIVLMCVCEVLTTLDAFAFASMLPHFQTLWSLSATELGWISGIFFAGYTLAVPVLVSLTDRVDAKPIYIGGAAVIALSSASFAIFADGFWTALILRFIAGAGFAGTYMPGLRILIDRYSGPNQPRAIAYYTAFFSLGVANSYLMAGSLNALFGWQAVFWATAGAATAAVFMVTILLRGKQPVPAETTGSLLDFRPILRNRAVMGYVLGYAVHAWELLALRAWIVGFLVFSAMSNGGSAPLSPTIAAAFGALLAVFASIAGGELANRYGRRRVISFIMLMSAVSACGVGFSGTLPYGWVIVLTMFYIVLVQGESAALTTGTVQAAPPGRQGATLAVHSIFGFTGGFFGPLVFGIALDGFGGVGNEVAWGAAFATMGLAVAFGPIFLLLTRPSRKAPS</sequence>
<dbReference type="GO" id="GO:0005886">
    <property type="term" value="C:plasma membrane"/>
    <property type="evidence" value="ECO:0007669"/>
    <property type="project" value="UniProtKB-SubCell"/>
</dbReference>
<accession>B3V6I5</accession>
<protein>
    <submittedName>
        <fullName evidence="8">Permease</fullName>
    </submittedName>
</protein>
<feature type="transmembrane region" description="Helical" evidence="6">
    <location>
        <begin position="66"/>
        <end position="85"/>
    </location>
</feature>
<organism evidence="8">
    <name type="scientific">uncultured marine group III euryarchaeote KM3-28-E8</name>
    <dbReference type="NCBI Taxonomy" id="526676"/>
    <lineage>
        <taxon>Archaea</taxon>
        <taxon>Methanobacteriati</taxon>
        <taxon>Thermoplasmatota</taxon>
        <taxon>Thermoplasmata</taxon>
        <taxon>Candidatus Thermoprofundales</taxon>
        <taxon>environmental samples</taxon>
    </lineage>
</organism>
<dbReference type="InterPro" id="IPR020846">
    <property type="entry name" value="MFS_dom"/>
</dbReference>
<dbReference type="PROSITE" id="PS50850">
    <property type="entry name" value="MFS"/>
    <property type="match status" value="1"/>
</dbReference>
<evidence type="ECO:0000256" key="2">
    <source>
        <dbReference type="ARBA" id="ARBA00022475"/>
    </source>
</evidence>
<evidence type="ECO:0000256" key="5">
    <source>
        <dbReference type="ARBA" id="ARBA00023136"/>
    </source>
</evidence>
<dbReference type="AlphaFoldDB" id="B3V6I5"/>
<dbReference type="InterPro" id="IPR050189">
    <property type="entry name" value="MFS_Efflux_Transporters"/>
</dbReference>
<dbReference type="GO" id="GO:0022857">
    <property type="term" value="F:transmembrane transporter activity"/>
    <property type="evidence" value="ECO:0007669"/>
    <property type="project" value="InterPro"/>
</dbReference>
<keyword evidence="4 6" id="KW-1133">Transmembrane helix</keyword>
<feature type="transmembrane region" description="Helical" evidence="6">
    <location>
        <begin position="94"/>
        <end position="113"/>
    </location>
</feature>
<keyword evidence="3 6" id="KW-0812">Transmembrane</keyword>
<feature type="transmembrane region" description="Helical" evidence="6">
    <location>
        <begin position="322"/>
        <end position="348"/>
    </location>
</feature>
<name>B3V6I5_9ARCH</name>
<evidence type="ECO:0000256" key="1">
    <source>
        <dbReference type="ARBA" id="ARBA00004651"/>
    </source>
</evidence>
<comment type="subcellular location">
    <subcellularLocation>
        <location evidence="1">Cell membrane</location>
        <topology evidence="1">Multi-pass membrane protein</topology>
    </subcellularLocation>
</comment>
<dbReference type="SUPFAM" id="SSF103473">
    <property type="entry name" value="MFS general substrate transporter"/>
    <property type="match status" value="1"/>
</dbReference>